<keyword evidence="5" id="KW-1185">Reference proteome</keyword>
<evidence type="ECO:0000256" key="1">
    <source>
        <dbReference type="ARBA" id="ARBA00006721"/>
    </source>
</evidence>
<dbReference type="PANTHER" id="PTHR10730:SF53">
    <property type="entry name" value="GLYCOSYLTRANSFERASE 25 FAMILY MEMBER"/>
    <property type="match status" value="1"/>
</dbReference>
<sequence>MLTRFDRIVEEDLESALIMEDDMDWDIRLKGQLKQVAEGARTLMPTSTQSSSPYGNGWDVIWMGHCGEIFPEVLPENLGKPEHPKYIIYDDETVPPLSKVSGLVNFGEYPEFTRFVHVAGGPICSFAYALSQSGARKVLMGLSVDRLGGAFDNALADFCRDGASGNLNGLQAKCISVTPPIFFHHRAKGRITKDSDIQKIEDDDLPIRKKGTTENIVWSARNNIRNMMLGLKPENQFDK</sequence>
<evidence type="ECO:0000256" key="2">
    <source>
        <dbReference type="ARBA" id="ARBA00022676"/>
    </source>
</evidence>
<proteinExistence type="inferred from homology"/>
<dbReference type="PANTHER" id="PTHR10730">
    <property type="entry name" value="PROCOLLAGEN-LYSINE,2-OXOGLUTARATE 5-DIOXYGENASE/GLYCOSYLTRANSFERASE 25 FAMILY MEMBER"/>
    <property type="match status" value="1"/>
</dbReference>
<evidence type="ECO:0008006" key="6">
    <source>
        <dbReference type="Google" id="ProtNLM"/>
    </source>
</evidence>
<gene>
    <name evidence="4" type="ORF">EKO27_g2223</name>
</gene>
<reference evidence="4 5" key="1">
    <citation type="submission" date="2018-12" db="EMBL/GenBank/DDBJ databases">
        <title>Draft genome sequence of Xylaria grammica IHI A82.</title>
        <authorList>
            <person name="Buettner E."/>
            <person name="Kellner H."/>
        </authorList>
    </citation>
    <scope>NUCLEOTIDE SEQUENCE [LARGE SCALE GENOMIC DNA]</scope>
    <source>
        <strain evidence="4 5">IHI A82</strain>
    </source>
</reference>
<protein>
    <recommendedName>
        <fullName evidence="6">Glycosyltransferase family 25 protein</fullName>
    </recommendedName>
</protein>
<evidence type="ECO:0000256" key="3">
    <source>
        <dbReference type="ARBA" id="ARBA00022679"/>
    </source>
</evidence>
<dbReference type="Proteomes" id="UP000286045">
    <property type="component" value="Unassembled WGS sequence"/>
</dbReference>
<dbReference type="STRING" id="363999.A0A439DER3"/>
<dbReference type="EMBL" id="RYZI01000039">
    <property type="protein sequence ID" value="RWA12907.1"/>
    <property type="molecule type" value="Genomic_DNA"/>
</dbReference>
<comment type="similarity">
    <text evidence="1">Belongs to the glycosyltransferase 25 family.</text>
</comment>
<dbReference type="InterPro" id="IPR050757">
    <property type="entry name" value="Collagen_mod_GT25"/>
</dbReference>
<evidence type="ECO:0000313" key="4">
    <source>
        <dbReference type="EMBL" id="RWA12907.1"/>
    </source>
</evidence>
<comment type="caution">
    <text evidence="4">The sequence shown here is derived from an EMBL/GenBank/DDBJ whole genome shotgun (WGS) entry which is preliminary data.</text>
</comment>
<organism evidence="4 5">
    <name type="scientific">Xylaria grammica</name>
    <dbReference type="NCBI Taxonomy" id="363999"/>
    <lineage>
        <taxon>Eukaryota</taxon>
        <taxon>Fungi</taxon>
        <taxon>Dikarya</taxon>
        <taxon>Ascomycota</taxon>
        <taxon>Pezizomycotina</taxon>
        <taxon>Sordariomycetes</taxon>
        <taxon>Xylariomycetidae</taxon>
        <taxon>Xylariales</taxon>
        <taxon>Xylariaceae</taxon>
        <taxon>Xylaria</taxon>
    </lineage>
</organism>
<keyword evidence="2" id="KW-0328">Glycosyltransferase</keyword>
<dbReference type="GO" id="GO:0016740">
    <property type="term" value="F:transferase activity"/>
    <property type="evidence" value="ECO:0007669"/>
    <property type="project" value="UniProtKB-KW"/>
</dbReference>
<accession>A0A439DER3</accession>
<keyword evidence="3" id="KW-0808">Transferase</keyword>
<name>A0A439DER3_9PEZI</name>
<dbReference type="AlphaFoldDB" id="A0A439DER3"/>
<evidence type="ECO:0000313" key="5">
    <source>
        <dbReference type="Proteomes" id="UP000286045"/>
    </source>
</evidence>